<evidence type="ECO:0000313" key="2">
    <source>
        <dbReference type="EMBL" id="KAL3755214.1"/>
    </source>
</evidence>
<organism evidence="2 3">
    <name type="scientific">Eucalyptus globulus</name>
    <name type="common">Tasmanian blue gum</name>
    <dbReference type="NCBI Taxonomy" id="34317"/>
    <lineage>
        <taxon>Eukaryota</taxon>
        <taxon>Viridiplantae</taxon>
        <taxon>Streptophyta</taxon>
        <taxon>Embryophyta</taxon>
        <taxon>Tracheophyta</taxon>
        <taxon>Spermatophyta</taxon>
        <taxon>Magnoliopsida</taxon>
        <taxon>eudicotyledons</taxon>
        <taxon>Gunneridae</taxon>
        <taxon>Pentapetalae</taxon>
        <taxon>rosids</taxon>
        <taxon>malvids</taxon>
        <taxon>Myrtales</taxon>
        <taxon>Myrtaceae</taxon>
        <taxon>Myrtoideae</taxon>
        <taxon>Eucalypteae</taxon>
        <taxon>Eucalyptus</taxon>
    </lineage>
</organism>
<feature type="compositionally biased region" description="Basic and acidic residues" evidence="1">
    <location>
        <begin position="43"/>
        <end position="54"/>
    </location>
</feature>
<accession>A0ABD3LU02</accession>
<name>A0ABD3LU02_EUCGL</name>
<evidence type="ECO:0000256" key="1">
    <source>
        <dbReference type="SAM" id="MobiDB-lite"/>
    </source>
</evidence>
<proteinExistence type="predicted"/>
<protein>
    <submittedName>
        <fullName evidence="2">Uncharacterized protein</fullName>
    </submittedName>
</protein>
<dbReference type="Proteomes" id="UP001634007">
    <property type="component" value="Unassembled WGS sequence"/>
</dbReference>
<dbReference type="PANTHER" id="PTHR38223:SF4">
    <property type="match status" value="1"/>
</dbReference>
<feature type="region of interest" description="Disordered" evidence="1">
    <location>
        <begin position="23"/>
        <end position="83"/>
    </location>
</feature>
<sequence length="115" mass="12501">MAGLQYYFFPTDFYYPRPKPVAGTNAADGNVNVDVNPRVVPSSRDDNPDNKTEEEAAAEVAAAATVDSDMKGESKKPLGNLPSKALALSPHQIGEVRRRLEAVVVDSRNKSDRNL</sequence>
<evidence type="ECO:0000313" key="3">
    <source>
        <dbReference type="Proteomes" id="UP001634007"/>
    </source>
</evidence>
<dbReference type="PANTHER" id="PTHR38223">
    <property type="match status" value="1"/>
</dbReference>
<gene>
    <name evidence="2" type="ORF">ACJRO7_002292</name>
</gene>
<reference evidence="2 3" key="1">
    <citation type="submission" date="2024-11" db="EMBL/GenBank/DDBJ databases">
        <title>Chromosome-level genome assembly of Eucalyptus globulus Labill. provides insights into its genome evolution.</title>
        <authorList>
            <person name="Li X."/>
        </authorList>
    </citation>
    <scope>NUCLEOTIDE SEQUENCE [LARGE SCALE GENOMIC DNA]</scope>
    <source>
        <strain evidence="2">CL2024</strain>
        <tissue evidence="2">Fresh tender leaves</tissue>
    </source>
</reference>
<feature type="compositionally biased region" description="Low complexity" evidence="1">
    <location>
        <begin position="25"/>
        <end position="42"/>
    </location>
</feature>
<dbReference type="EMBL" id="JBJKBG010000001">
    <property type="protein sequence ID" value="KAL3755214.1"/>
    <property type="molecule type" value="Genomic_DNA"/>
</dbReference>
<comment type="caution">
    <text evidence="2">The sequence shown here is derived from an EMBL/GenBank/DDBJ whole genome shotgun (WGS) entry which is preliminary data.</text>
</comment>
<dbReference type="AlphaFoldDB" id="A0ABD3LU02"/>
<keyword evidence="3" id="KW-1185">Reference proteome</keyword>